<dbReference type="EMBL" id="LK022885">
    <property type="protein sequence ID" value="VTZ68592.1"/>
    <property type="molecule type" value="Genomic_DNA"/>
</dbReference>
<accession>A0A4V0K6C9</accession>
<dbReference type="RefSeq" id="XP_016652895.1">
    <property type="nucleotide sequence ID" value="XM_016799370.1"/>
</dbReference>
<dbReference type="NCBIfam" id="TIGR01599">
    <property type="entry name" value="PYST-A"/>
    <property type="match status" value="1"/>
</dbReference>
<reference evidence="2 3" key="1">
    <citation type="journal article" date="2014" name="BMC Biol.">
        <title>A comprehensive evaluation of rodent malaria parasite genomes and gene expression.</title>
        <authorList>
            <person name="Otto T.D."/>
            <person name="Bohme U."/>
            <person name="Jackson A.P."/>
            <person name="Hunt M."/>
            <person name="Franke-Fayard B."/>
            <person name="Hoeijmakers W.A."/>
            <person name="Religa A.A."/>
            <person name="Robertson L."/>
            <person name="Sanders M."/>
            <person name="Ogun S.A."/>
            <person name="Cunningham D."/>
            <person name="Erhart A."/>
            <person name="Billker O."/>
            <person name="Khan S.M."/>
            <person name="Stunnenberg H.G."/>
            <person name="Langhorne J."/>
            <person name="Holder A.A."/>
            <person name="Waters A.P."/>
            <person name="Newbold C.I."/>
            <person name="Pain A."/>
            <person name="Berriman M."/>
            <person name="Janse C.J."/>
        </authorList>
    </citation>
    <scope>NUCLEOTIDE SEQUENCE [LARGE SCALE GENOMIC DNA]</scope>
    <source>
        <strain evidence="2 3">AS</strain>
    </source>
</reference>
<evidence type="ECO:0000256" key="1">
    <source>
        <dbReference type="SAM" id="SignalP"/>
    </source>
</evidence>
<organism evidence="2 3">
    <name type="scientific">Plasmodium chabaudi chabaudi</name>
    <dbReference type="NCBI Taxonomy" id="31271"/>
    <lineage>
        <taxon>Eukaryota</taxon>
        <taxon>Sar</taxon>
        <taxon>Alveolata</taxon>
        <taxon>Apicomplexa</taxon>
        <taxon>Aconoidasida</taxon>
        <taxon>Haemosporida</taxon>
        <taxon>Plasmodiidae</taxon>
        <taxon>Plasmodium</taxon>
        <taxon>Plasmodium (Vinckeia)</taxon>
    </lineage>
</organism>
<gene>
    <name evidence="2" type="ORF">PCHAS_0837900</name>
</gene>
<dbReference type="SUPFAM" id="SSF55961">
    <property type="entry name" value="Bet v1-like"/>
    <property type="match status" value="1"/>
</dbReference>
<keyword evidence="3" id="KW-1185">Reference proteome</keyword>
<dbReference type="OrthoDB" id="372292at2759"/>
<dbReference type="Proteomes" id="UP000071118">
    <property type="component" value="Chromosome 8"/>
</dbReference>
<dbReference type="AlphaFoldDB" id="A0A4V0K6C9"/>
<sequence length="273" mass="31677">MNKFYIQIVLFILSIFVYANNEAIATEPALGEDTKPKLRSPYATPEEIYEKNKHLSCHCPNNTHVLEVMDEAMQQLEYHATSKDGYKLCIENSGDGISYYKKKYDDNTDILKINLNIYASHQYDGIVNRIWDPKSPNFFNKGHVKILHEYNPNLVLIRQFCEQDSKYYHKYFYALVKKAQVRKPFLFCFISKDKAIIAMTSVDIFDANPSSKEPKNPIVKKADSFCGFVNPEDYILCKEYKKIYVNLAGYLIEKKGDDLEITYIESINGYSTI</sequence>
<evidence type="ECO:0000313" key="2">
    <source>
        <dbReference type="EMBL" id="VTZ68592.1"/>
    </source>
</evidence>
<protein>
    <submittedName>
        <fullName evidence="2">Fam-a protein</fullName>
    </submittedName>
</protein>
<evidence type="ECO:0000313" key="3">
    <source>
        <dbReference type="Proteomes" id="UP000071118"/>
    </source>
</evidence>
<keyword evidence="1" id="KW-0732">Signal</keyword>
<dbReference type="GeneID" id="3494119"/>
<proteinExistence type="predicted"/>
<dbReference type="KEGG" id="pcb:PCHAS_0837900"/>
<dbReference type="VEuPathDB" id="PlasmoDB:PCHAS_0837900"/>
<feature type="chain" id="PRO_5020767624" evidence="1">
    <location>
        <begin position="20"/>
        <end position="273"/>
    </location>
</feature>
<feature type="signal peptide" evidence="1">
    <location>
        <begin position="1"/>
        <end position="19"/>
    </location>
</feature>
<dbReference type="InterPro" id="IPR006486">
    <property type="entry name" value="PYST_A"/>
</dbReference>
<name>A0A4V0K6C9_PLACU</name>